<reference evidence="1 2" key="1">
    <citation type="submission" date="2017-11" db="EMBL/GenBank/DDBJ databases">
        <title>De-novo sequencing of pomegranate (Punica granatum L.) genome.</title>
        <authorList>
            <person name="Akparov Z."/>
            <person name="Amiraslanov A."/>
            <person name="Hajiyeva S."/>
            <person name="Abbasov M."/>
            <person name="Kaur K."/>
            <person name="Hamwieh A."/>
            <person name="Solovyev V."/>
            <person name="Salamov A."/>
            <person name="Braich B."/>
            <person name="Kosarev P."/>
            <person name="Mahmoud A."/>
            <person name="Hajiyev E."/>
            <person name="Babayeva S."/>
            <person name="Izzatullayeva V."/>
            <person name="Mammadov A."/>
            <person name="Mammadov A."/>
            <person name="Sharifova S."/>
            <person name="Ojaghi J."/>
            <person name="Eynullazada K."/>
            <person name="Bayramov B."/>
            <person name="Abdulazimova A."/>
            <person name="Shahmuradov I."/>
        </authorList>
    </citation>
    <scope>NUCLEOTIDE SEQUENCE [LARGE SCALE GENOMIC DNA]</scope>
    <source>
        <strain evidence="2">cv. AG2017</strain>
        <tissue evidence="1">Leaf</tissue>
    </source>
</reference>
<evidence type="ECO:0000313" key="1">
    <source>
        <dbReference type="EMBL" id="PKI52020.1"/>
    </source>
</evidence>
<proteinExistence type="predicted"/>
<name>A0A2I0J811_PUNGR</name>
<organism evidence="1 2">
    <name type="scientific">Punica granatum</name>
    <name type="common">Pomegranate</name>
    <dbReference type="NCBI Taxonomy" id="22663"/>
    <lineage>
        <taxon>Eukaryota</taxon>
        <taxon>Viridiplantae</taxon>
        <taxon>Streptophyta</taxon>
        <taxon>Embryophyta</taxon>
        <taxon>Tracheophyta</taxon>
        <taxon>Spermatophyta</taxon>
        <taxon>Magnoliopsida</taxon>
        <taxon>eudicotyledons</taxon>
        <taxon>Gunneridae</taxon>
        <taxon>Pentapetalae</taxon>
        <taxon>rosids</taxon>
        <taxon>malvids</taxon>
        <taxon>Myrtales</taxon>
        <taxon>Lythraceae</taxon>
        <taxon>Punica</taxon>
    </lineage>
</organism>
<dbReference type="EMBL" id="PGOL01001981">
    <property type="protein sequence ID" value="PKI52020.1"/>
    <property type="molecule type" value="Genomic_DNA"/>
</dbReference>
<protein>
    <submittedName>
        <fullName evidence="1">Uncharacterized protein</fullName>
    </submittedName>
</protein>
<evidence type="ECO:0000313" key="2">
    <source>
        <dbReference type="Proteomes" id="UP000233551"/>
    </source>
</evidence>
<dbReference type="Proteomes" id="UP000233551">
    <property type="component" value="Unassembled WGS sequence"/>
</dbReference>
<accession>A0A2I0J811</accession>
<dbReference type="AlphaFoldDB" id="A0A2I0J811"/>
<sequence>MGPSTINGLHRLGPGPILAPPVLLVPQPEPVRRSHLTRRSANWGQTSRAISRAVFPRSHRPKQYETSTVTPVAFYILPKNPFPLLSLPEVVSSSSAVADGKHYGWISLDSYAAPDSLQILDA</sequence>
<keyword evidence="2" id="KW-1185">Reference proteome</keyword>
<gene>
    <name evidence="1" type="ORF">CRG98_027672</name>
</gene>
<comment type="caution">
    <text evidence="1">The sequence shown here is derived from an EMBL/GenBank/DDBJ whole genome shotgun (WGS) entry which is preliminary data.</text>
</comment>